<keyword evidence="3" id="KW-1185">Reference proteome</keyword>
<name>A0A5A7R1Q1_STRAF</name>
<dbReference type="InterPro" id="IPR022742">
    <property type="entry name" value="Hydrolase_4"/>
</dbReference>
<dbReference type="Pfam" id="PF12146">
    <property type="entry name" value="Hydrolase_4"/>
    <property type="match status" value="1"/>
</dbReference>
<dbReference type="SUPFAM" id="SSF53474">
    <property type="entry name" value="alpha/beta-Hydrolases"/>
    <property type="match status" value="1"/>
</dbReference>
<evidence type="ECO:0000313" key="3">
    <source>
        <dbReference type="Proteomes" id="UP000325081"/>
    </source>
</evidence>
<gene>
    <name evidence="2" type="ORF">STAS_28652</name>
</gene>
<dbReference type="PRINTS" id="PR00111">
    <property type="entry name" value="ABHYDROLASE"/>
</dbReference>
<dbReference type="InterPro" id="IPR000073">
    <property type="entry name" value="AB_hydrolase_1"/>
</dbReference>
<evidence type="ECO:0000313" key="2">
    <source>
        <dbReference type="EMBL" id="GER51286.1"/>
    </source>
</evidence>
<accession>A0A5A7R1Q1</accession>
<sequence>MSKYKHPIAEASDSSLFGSLTPDEFYAHHAVNHGSDYITSSGKQSLKLFTQWWSPRDQSAPLRGIVCVVHGFTGESSWFVQLTAVLVAKHGFAVCAIDHMGHGYSEGLVAHLPDISLVVDDCISFFNSFRARYAADLPAFLYSESLGGAIALLITLRREGILPERRFDGVVLNGAMCGISDKFKPPWPLEHFLSIAAFLIPTWCVVPTRGSIPNVSFKVEWKRKLALASPRRPVQRPRAATAQELLRVCREVQDKFGEVEVPFLIVHGGDDIVCDPACAEDLYRRAASKDKTLRMYPGMWHQLVGEPDENVELVFSEVVEWLLARARSK</sequence>
<feature type="domain" description="Serine aminopeptidase S33" evidence="1">
    <location>
        <begin position="62"/>
        <end position="308"/>
    </location>
</feature>
<dbReference type="Gene3D" id="3.40.50.1820">
    <property type="entry name" value="alpha/beta hydrolase"/>
    <property type="match status" value="1"/>
</dbReference>
<keyword evidence="2" id="KW-0378">Hydrolase</keyword>
<dbReference type="PANTHER" id="PTHR11614">
    <property type="entry name" value="PHOSPHOLIPASE-RELATED"/>
    <property type="match status" value="1"/>
</dbReference>
<dbReference type="FunFam" id="3.40.50.1820:FF:000132">
    <property type="entry name" value="caffeoylshikimate esterase"/>
    <property type="match status" value="1"/>
</dbReference>
<comment type="caution">
    <text evidence="2">The sequence shown here is derived from an EMBL/GenBank/DDBJ whole genome shotgun (WGS) entry which is preliminary data.</text>
</comment>
<proteinExistence type="predicted"/>
<dbReference type="AlphaFoldDB" id="A0A5A7R1Q1"/>
<evidence type="ECO:0000259" key="1">
    <source>
        <dbReference type="Pfam" id="PF12146"/>
    </source>
</evidence>
<dbReference type="OrthoDB" id="2498029at2759"/>
<dbReference type="GO" id="GO:0016787">
    <property type="term" value="F:hydrolase activity"/>
    <property type="evidence" value="ECO:0007669"/>
    <property type="project" value="UniProtKB-KW"/>
</dbReference>
<protein>
    <submittedName>
        <fullName evidence="2">Alpha/beta-Hydrolases superfamily protein</fullName>
    </submittedName>
</protein>
<organism evidence="2 3">
    <name type="scientific">Striga asiatica</name>
    <name type="common">Asiatic witchweed</name>
    <name type="synonym">Buchnera asiatica</name>
    <dbReference type="NCBI Taxonomy" id="4170"/>
    <lineage>
        <taxon>Eukaryota</taxon>
        <taxon>Viridiplantae</taxon>
        <taxon>Streptophyta</taxon>
        <taxon>Embryophyta</taxon>
        <taxon>Tracheophyta</taxon>
        <taxon>Spermatophyta</taxon>
        <taxon>Magnoliopsida</taxon>
        <taxon>eudicotyledons</taxon>
        <taxon>Gunneridae</taxon>
        <taxon>Pentapetalae</taxon>
        <taxon>asterids</taxon>
        <taxon>lamiids</taxon>
        <taxon>Lamiales</taxon>
        <taxon>Orobanchaceae</taxon>
        <taxon>Buchnereae</taxon>
        <taxon>Striga</taxon>
    </lineage>
</organism>
<dbReference type="InterPro" id="IPR029058">
    <property type="entry name" value="AB_hydrolase_fold"/>
</dbReference>
<dbReference type="Proteomes" id="UP000325081">
    <property type="component" value="Unassembled WGS sequence"/>
</dbReference>
<dbReference type="EMBL" id="BKCP01009626">
    <property type="protein sequence ID" value="GER51286.1"/>
    <property type="molecule type" value="Genomic_DNA"/>
</dbReference>
<reference evidence="3" key="1">
    <citation type="journal article" date="2019" name="Curr. Biol.">
        <title>Genome Sequence of Striga asiatica Provides Insight into the Evolution of Plant Parasitism.</title>
        <authorList>
            <person name="Yoshida S."/>
            <person name="Kim S."/>
            <person name="Wafula E.K."/>
            <person name="Tanskanen J."/>
            <person name="Kim Y.M."/>
            <person name="Honaas L."/>
            <person name="Yang Z."/>
            <person name="Spallek T."/>
            <person name="Conn C.E."/>
            <person name="Ichihashi Y."/>
            <person name="Cheong K."/>
            <person name="Cui S."/>
            <person name="Der J.P."/>
            <person name="Gundlach H."/>
            <person name="Jiao Y."/>
            <person name="Hori C."/>
            <person name="Ishida J.K."/>
            <person name="Kasahara H."/>
            <person name="Kiba T."/>
            <person name="Kim M.S."/>
            <person name="Koo N."/>
            <person name="Laohavisit A."/>
            <person name="Lee Y.H."/>
            <person name="Lumba S."/>
            <person name="McCourt P."/>
            <person name="Mortimer J.C."/>
            <person name="Mutuku J.M."/>
            <person name="Nomura T."/>
            <person name="Sasaki-Sekimoto Y."/>
            <person name="Seto Y."/>
            <person name="Wang Y."/>
            <person name="Wakatake T."/>
            <person name="Sakakibara H."/>
            <person name="Demura T."/>
            <person name="Yamaguchi S."/>
            <person name="Yoneyama K."/>
            <person name="Manabe R.I."/>
            <person name="Nelson D.C."/>
            <person name="Schulman A.H."/>
            <person name="Timko M.P."/>
            <person name="dePamphilis C.W."/>
            <person name="Choi D."/>
            <person name="Shirasu K."/>
        </authorList>
    </citation>
    <scope>NUCLEOTIDE SEQUENCE [LARGE SCALE GENOMIC DNA]</scope>
    <source>
        <strain evidence="3">cv. UVA1</strain>
    </source>
</reference>
<dbReference type="InterPro" id="IPR051044">
    <property type="entry name" value="MAG_DAG_Lipase"/>
</dbReference>